<gene>
    <name evidence="1" type="ORF">llap_19092</name>
</gene>
<dbReference type="EMBL" id="KZ514330">
    <property type="protein sequence ID" value="PKU30604.1"/>
    <property type="molecule type" value="Genomic_DNA"/>
</dbReference>
<evidence type="ECO:0000313" key="2">
    <source>
        <dbReference type="Proteomes" id="UP000233556"/>
    </source>
</evidence>
<keyword evidence="2" id="KW-1185">Reference proteome</keyword>
<dbReference type="AlphaFoldDB" id="A0A2I0T9Y6"/>
<reference evidence="2" key="1">
    <citation type="submission" date="2017-11" db="EMBL/GenBank/DDBJ databases">
        <authorList>
            <person name="Lima N.C."/>
            <person name="Parody-Merino A.M."/>
            <person name="Battley P.F."/>
            <person name="Fidler A.E."/>
            <person name="Prosdocimi F."/>
        </authorList>
    </citation>
    <scope>NUCLEOTIDE SEQUENCE [LARGE SCALE GENOMIC DNA]</scope>
</reference>
<name>A0A2I0T9Y6_LIMLA</name>
<reference evidence="2" key="2">
    <citation type="submission" date="2017-12" db="EMBL/GenBank/DDBJ databases">
        <title>Genome sequence of the Bar-tailed Godwit (Limosa lapponica baueri).</title>
        <authorList>
            <person name="Lima N.C.B."/>
            <person name="Parody-Merino A.M."/>
            <person name="Battley P.F."/>
            <person name="Fidler A.E."/>
            <person name="Prosdocimi F."/>
        </authorList>
    </citation>
    <scope>NUCLEOTIDE SEQUENCE [LARGE SCALE GENOMIC DNA]</scope>
</reference>
<accession>A0A2I0T9Y6</accession>
<sequence>MEDAGSQTPSRTSLIRPSQRFSAVVRNVTTPRPSAGLLAPTMDTPQGPCKAPAIHKGAADACHKWRSTLDPMVFNIFKNETYDEIENTKFVDNTKLGGEEDIQRDLGRLEE</sequence>
<organism evidence="1 2">
    <name type="scientific">Limosa lapponica baueri</name>
    <dbReference type="NCBI Taxonomy" id="1758121"/>
    <lineage>
        <taxon>Eukaryota</taxon>
        <taxon>Metazoa</taxon>
        <taxon>Chordata</taxon>
        <taxon>Craniata</taxon>
        <taxon>Vertebrata</taxon>
        <taxon>Euteleostomi</taxon>
        <taxon>Archelosauria</taxon>
        <taxon>Archosauria</taxon>
        <taxon>Dinosauria</taxon>
        <taxon>Saurischia</taxon>
        <taxon>Theropoda</taxon>
        <taxon>Coelurosauria</taxon>
        <taxon>Aves</taxon>
        <taxon>Neognathae</taxon>
        <taxon>Neoaves</taxon>
        <taxon>Charadriiformes</taxon>
        <taxon>Scolopacidae</taxon>
        <taxon>Limosa</taxon>
    </lineage>
</organism>
<proteinExistence type="predicted"/>
<evidence type="ECO:0000313" key="1">
    <source>
        <dbReference type="EMBL" id="PKU30604.1"/>
    </source>
</evidence>
<protein>
    <submittedName>
        <fullName evidence="1">Uncharacterized protein</fullName>
    </submittedName>
</protein>
<dbReference type="Proteomes" id="UP000233556">
    <property type="component" value="Unassembled WGS sequence"/>
</dbReference>